<dbReference type="NCBIfam" id="TIGR03380">
    <property type="entry name" value="agmatine_aguA"/>
    <property type="match status" value="1"/>
</dbReference>
<dbReference type="EC" id="3.5.3.12" evidence="2"/>
<dbReference type="Proteomes" id="UP000049472">
    <property type="component" value="Unassembled WGS sequence"/>
</dbReference>
<comment type="catalytic activity">
    <reaction evidence="2">
        <text>agmatine + H2O = N-carbamoylputrescine + NH4(+)</text>
        <dbReference type="Rhea" id="RHEA:18037"/>
        <dbReference type="ChEBI" id="CHEBI:15377"/>
        <dbReference type="ChEBI" id="CHEBI:28938"/>
        <dbReference type="ChEBI" id="CHEBI:58145"/>
        <dbReference type="ChEBI" id="CHEBI:58318"/>
        <dbReference type="EC" id="3.5.3.12"/>
    </reaction>
</comment>
<sequence length="376" mass="42166">MKILNAGCPRADGFYMPAEYAPHKGTIIIWPKRPGSWIYGARRAREAFAEVICAIAESEQAYVLAEADVIDNARSVVEAVRKQKNYQENFPVKYIQMESDDAWARDVGPTFVKNEDGAVRGIDWCFNAWGGKVDGLYADWTKDDRVAALFCNKAGYDMYDAHPFVLEGGAIHTDGEKTVIVTESCLLSKGRNPELSKSEIEQKLKDYLGAEKIIWIPYGIYNDETNEHVDNVCAFTSPGHVVLAWTDDMDDPQYQMSSADLEVLENETDARGRKIEVHKVYIPKKPVCITEYELSGFTFEEDEDEREAGERLAASYVNFYITNGGVLIPQFGDVMDEPALKAIGSLFEGRKVYPIYARDIIVGGGNIHCITQQIPQ</sequence>
<proteinExistence type="inferred from homology"/>
<accession>A0A0M6WT40</accession>
<dbReference type="InterPro" id="IPR017754">
    <property type="entry name" value="Agmatine_deiminase"/>
</dbReference>
<dbReference type="SUPFAM" id="SSF55909">
    <property type="entry name" value="Pentein"/>
    <property type="match status" value="1"/>
</dbReference>
<dbReference type="Gene3D" id="3.75.10.10">
    <property type="entry name" value="L-arginine/glycine Amidinotransferase, Chain A"/>
    <property type="match status" value="1"/>
</dbReference>
<dbReference type="HAMAP" id="MF_01841">
    <property type="entry name" value="Agmatine_deimin"/>
    <property type="match status" value="1"/>
</dbReference>
<dbReference type="NCBIfam" id="NF010070">
    <property type="entry name" value="PRK13551.1"/>
    <property type="match status" value="1"/>
</dbReference>
<evidence type="ECO:0000313" key="3">
    <source>
        <dbReference type="EMBL" id="CRL40832.1"/>
    </source>
</evidence>
<evidence type="ECO:0000256" key="2">
    <source>
        <dbReference type="HAMAP-Rule" id="MF_01841"/>
    </source>
</evidence>
<dbReference type="GO" id="GO:0009446">
    <property type="term" value="P:putrescine biosynthetic process"/>
    <property type="evidence" value="ECO:0007669"/>
    <property type="project" value="InterPro"/>
</dbReference>
<dbReference type="Pfam" id="PF04371">
    <property type="entry name" value="PAD_porph"/>
    <property type="match status" value="1"/>
</dbReference>
<dbReference type="PANTHER" id="PTHR31377">
    <property type="entry name" value="AGMATINE DEIMINASE-RELATED"/>
    <property type="match status" value="1"/>
</dbReference>
<protein>
    <recommendedName>
        <fullName evidence="2">Putative agmatine deiminase</fullName>
        <ecNumber evidence="2">3.5.3.12</ecNumber>
    </recommendedName>
    <alternativeName>
        <fullName evidence="2">Agmatine iminohydrolase</fullName>
    </alternativeName>
</protein>
<keyword evidence="4" id="KW-1185">Reference proteome</keyword>
<dbReference type="AlphaFoldDB" id="A0A0M6WT40"/>
<dbReference type="EMBL" id="CVRQ01000026">
    <property type="protein sequence ID" value="CRL40832.1"/>
    <property type="molecule type" value="Genomic_DNA"/>
</dbReference>
<feature type="active site" description="Amidino-cysteine intermediate" evidence="2">
    <location>
        <position position="369"/>
    </location>
</feature>
<gene>
    <name evidence="2" type="primary">aguA</name>
    <name evidence="3" type="ORF">T1815_24971</name>
</gene>
<dbReference type="GO" id="GO:0004668">
    <property type="term" value="F:protein-arginine deiminase activity"/>
    <property type="evidence" value="ECO:0007669"/>
    <property type="project" value="InterPro"/>
</dbReference>
<dbReference type="InterPro" id="IPR007466">
    <property type="entry name" value="Peptidyl-Arg-deiminase_porph"/>
</dbReference>
<dbReference type="GO" id="GO:0047632">
    <property type="term" value="F:agmatine deiminase activity"/>
    <property type="evidence" value="ECO:0007669"/>
    <property type="project" value="UniProtKB-UniRule"/>
</dbReference>
<keyword evidence="1 2" id="KW-0378">Hydrolase</keyword>
<name>A0A0M6WT40_9FIRM</name>
<dbReference type="PANTHER" id="PTHR31377:SF0">
    <property type="entry name" value="AGMATINE DEIMINASE-RELATED"/>
    <property type="match status" value="1"/>
</dbReference>
<comment type="similarity">
    <text evidence="2">Belongs to the agmatine deiminase family.</text>
</comment>
<evidence type="ECO:0000256" key="1">
    <source>
        <dbReference type="ARBA" id="ARBA00022801"/>
    </source>
</evidence>
<evidence type="ECO:0000313" key="4">
    <source>
        <dbReference type="Proteomes" id="UP000049472"/>
    </source>
</evidence>
<reference evidence="4" key="1">
    <citation type="submission" date="2015-05" db="EMBL/GenBank/DDBJ databases">
        <authorList>
            <consortium name="Pathogen Informatics"/>
        </authorList>
    </citation>
    <scope>NUCLEOTIDE SEQUENCE [LARGE SCALE GENOMIC DNA]</scope>
    <source>
        <strain evidence="4">T1-815</strain>
    </source>
</reference>
<dbReference type="RefSeq" id="WP_055062442.1">
    <property type="nucleotide sequence ID" value="NZ_CVRQ01000026.1"/>
</dbReference>
<organism evidence="3 4">
    <name type="scientific">Agathobacter rectalis</name>
    <dbReference type="NCBI Taxonomy" id="39491"/>
    <lineage>
        <taxon>Bacteria</taxon>
        <taxon>Bacillati</taxon>
        <taxon>Bacillota</taxon>
        <taxon>Clostridia</taxon>
        <taxon>Lachnospirales</taxon>
        <taxon>Lachnospiraceae</taxon>
        <taxon>Agathobacter</taxon>
    </lineage>
</organism>